<evidence type="ECO:0000313" key="2">
    <source>
        <dbReference type="Proteomes" id="UP000019149"/>
    </source>
</evidence>
<dbReference type="KEGG" id="egl:EGR_04693"/>
<dbReference type="GeneID" id="36340408"/>
<reference evidence="1 2" key="1">
    <citation type="journal article" date="2013" name="Nat. Genet.">
        <title>The genome of the hydatid tapeworm Echinococcus granulosus.</title>
        <authorList>
            <person name="Zheng H."/>
            <person name="Zhang W."/>
            <person name="Zhang L."/>
            <person name="Zhang Z."/>
            <person name="Li J."/>
            <person name="Lu G."/>
            <person name="Zhu Y."/>
            <person name="Wang Y."/>
            <person name="Huang Y."/>
            <person name="Liu J."/>
            <person name="Kang H."/>
            <person name="Chen J."/>
            <person name="Wang L."/>
            <person name="Chen A."/>
            <person name="Yu S."/>
            <person name="Gao Z."/>
            <person name="Jin L."/>
            <person name="Gu W."/>
            <person name="Wang Z."/>
            <person name="Zhao L."/>
            <person name="Shi B."/>
            <person name="Wen H."/>
            <person name="Lin R."/>
            <person name="Jones M.K."/>
            <person name="Brejova B."/>
            <person name="Vinar T."/>
            <person name="Zhao G."/>
            <person name="McManus D.P."/>
            <person name="Chen Z."/>
            <person name="Zhou Y."/>
            <person name="Wang S."/>
        </authorList>
    </citation>
    <scope>NUCLEOTIDE SEQUENCE [LARGE SCALE GENOMIC DNA]</scope>
</reference>
<sequence>MPCYVEAFYHQSYMSQKNREEEIGAQKAVKTLQMETDSTISPITFAVPTTSQVISSSNFGRNICKHDCLRIAMISSSYSLMEPYPLWVQNFERTFSENESTIKSPVSKMHHRSKKCDFKFEWGEETDYNVMPCLKSFNKHQLELYFELLSAAVNESMYKSFLFLWLQNKTCCFYVLKLIDGQ</sequence>
<dbReference type="EMBL" id="APAU02000030">
    <property type="protein sequence ID" value="EUB60499.1"/>
    <property type="molecule type" value="Genomic_DNA"/>
</dbReference>
<gene>
    <name evidence="1" type="ORF">EGR_04693</name>
</gene>
<protein>
    <submittedName>
        <fullName evidence="1">Uncharacterized protein</fullName>
    </submittedName>
</protein>
<dbReference type="RefSeq" id="XP_024351695.1">
    <property type="nucleotide sequence ID" value="XM_024493942.1"/>
</dbReference>
<dbReference type="Proteomes" id="UP000019149">
    <property type="component" value="Unassembled WGS sequence"/>
</dbReference>
<organism evidence="1 2">
    <name type="scientific">Echinococcus granulosus</name>
    <name type="common">Hydatid tapeworm</name>
    <dbReference type="NCBI Taxonomy" id="6210"/>
    <lineage>
        <taxon>Eukaryota</taxon>
        <taxon>Metazoa</taxon>
        <taxon>Spiralia</taxon>
        <taxon>Lophotrochozoa</taxon>
        <taxon>Platyhelminthes</taxon>
        <taxon>Cestoda</taxon>
        <taxon>Eucestoda</taxon>
        <taxon>Cyclophyllidea</taxon>
        <taxon>Taeniidae</taxon>
        <taxon>Echinococcus</taxon>
        <taxon>Echinococcus granulosus group</taxon>
    </lineage>
</organism>
<proteinExistence type="predicted"/>
<comment type="caution">
    <text evidence="1">The sequence shown here is derived from an EMBL/GenBank/DDBJ whole genome shotgun (WGS) entry which is preliminary data.</text>
</comment>
<accession>W6V393</accession>
<name>W6V393_ECHGR</name>
<dbReference type="AlphaFoldDB" id="W6V393"/>
<keyword evidence="2" id="KW-1185">Reference proteome</keyword>
<evidence type="ECO:0000313" key="1">
    <source>
        <dbReference type="EMBL" id="EUB60499.1"/>
    </source>
</evidence>
<dbReference type="CTD" id="36340408"/>